<evidence type="ECO:0000259" key="7">
    <source>
        <dbReference type="Pfam" id="PF01979"/>
    </source>
</evidence>
<evidence type="ECO:0000256" key="1">
    <source>
        <dbReference type="ARBA" id="ARBA00006773"/>
    </source>
</evidence>
<evidence type="ECO:0000259" key="8">
    <source>
        <dbReference type="Pfam" id="PF13382"/>
    </source>
</evidence>
<evidence type="ECO:0000313" key="9">
    <source>
        <dbReference type="EMBL" id="TLQ41445.1"/>
    </source>
</evidence>
<evidence type="ECO:0000256" key="3">
    <source>
        <dbReference type="ARBA" id="ARBA00022801"/>
    </source>
</evidence>
<dbReference type="InterPro" id="IPR006680">
    <property type="entry name" value="Amidohydro-rel"/>
</dbReference>
<gene>
    <name evidence="6 9" type="primary">ade</name>
    <name evidence="9" type="ORF">FEZ33_06120</name>
</gene>
<keyword evidence="3 6" id="KW-0378">Hydrolase</keyword>
<feature type="domain" description="Adenine deaminase C-terminal" evidence="8">
    <location>
        <begin position="401"/>
        <end position="571"/>
    </location>
</feature>
<evidence type="ECO:0000256" key="5">
    <source>
        <dbReference type="ARBA" id="ARBA00047720"/>
    </source>
</evidence>
<dbReference type="GO" id="GO:0006146">
    <property type="term" value="P:adenine catabolic process"/>
    <property type="evidence" value="ECO:0007669"/>
    <property type="project" value="InterPro"/>
</dbReference>
<proteinExistence type="inferred from homology"/>
<comment type="catalytic activity">
    <reaction evidence="5 6">
        <text>adenine + H2O + H(+) = hypoxanthine + NH4(+)</text>
        <dbReference type="Rhea" id="RHEA:23688"/>
        <dbReference type="ChEBI" id="CHEBI:15377"/>
        <dbReference type="ChEBI" id="CHEBI:15378"/>
        <dbReference type="ChEBI" id="CHEBI:16708"/>
        <dbReference type="ChEBI" id="CHEBI:17368"/>
        <dbReference type="ChEBI" id="CHEBI:28938"/>
        <dbReference type="EC" id="3.5.4.2"/>
    </reaction>
</comment>
<feature type="domain" description="Amidohydrolase-related" evidence="7">
    <location>
        <begin position="67"/>
        <end position="349"/>
    </location>
</feature>
<dbReference type="InterPro" id="IPR032466">
    <property type="entry name" value="Metal_Hydrolase"/>
</dbReference>
<evidence type="ECO:0000256" key="6">
    <source>
        <dbReference type="HAMAP-Rule" id="MF_01518"/>
    </source>
</evidence>
<comment type="caution">
    <text evidence="9">The sequence shown here is derived from an EMBL/GenBank/DDBJ whole genome shotgun (WGS) entry which is preliminary data.</text>
</comment>
<name>A0A5R9E082_9LACT</name>
<comment type="cofactor">
    <cofactor evidence="6">
        <name>Mn(2+)</name>
        <dbReference type="ChEBI" id="CHEBI:29035"/>
    </cofactor>
</comment>
<dbReference type="HAMAP" id="MF_01518">
    <property type="entry name" value="Adenine_deamin"/>
    <property type="match status" value="1"/>
</dbReference>
<dbReference type="InterPro" id="IPR006679">
    <property type="entry name" value="Adenine_deam"/>
</dbReference>
<accession>A0A5R9E082</accession>
<evidence type="ECO:0000256" key="2">
    <source>
        <dbReference type="ARBA" id="ARBA00012782"/>
    </source>
</evidence>
<evidence type="ECO:0000313" key="10">
    <source>
        <dbReference type="Proteomes" id="UP000306420"/>
    </source>
</evidence>
<dbReference type="NCBIfam" id="TIGR01178">
    <property type="entry name" value="ade"/>
    <property type="match status" value="1"/>
</dbReference>
<keyword evidence="4 6" id="KW-0464">Manganese</keyword>
<dbReference type="Gene3D" id="3.20.20.140">
    <property type="entry name" value="Metal-dependent hydrolases"/>
    <property type="match status" value="1"/>
</dbReference>
<organism evidence="9 10">
    <name type="scientific">Ruoffia tabacinasalis</name>
    <dbReference type="NCBI Taxonomy" id="87458"/>
    <lineage>
        <taxon>Bacteria</taxon>
        <taxon>Bacillati</taxon>
        <taxon>Bacillota</taxon>
        <taxon>Bacilli</taxon>
        <taxon>Lactobacillales</taxon>
        <taxon>Aerococcaceae</taxon>
        <taxon>Ruoffia</taxon>
    </lineage>
</organism>
<dbReference type="OrthoDB" id="9775607at2"/>
<dbReference type="GO" id="GO:0000034">
    <property type="term" value="F:adenine deaminase activity"/>
    <property type="evidence" value="ECO:0007669"/>
    <property type="project" value="UniProtKB-UniRule"/>
</dbReference>
<dbReference type="InterPro" id="IPR011059">
    <property type="entry name" value="Metal-dep_hydrolase_composite"/>
</dbReference>
<comment type="similarity">
    <text evidence="1 6">Belongs to the metallo-dependent hydrolases superfamily. Adenine deaminase family.</text>
</comment>
<dbReference type="Gene3D" id="2.30.40.10">
    <property type="entry name" value="Urease, subunit C, domain 1"/>
    <property type="match status" value="1"/>
</dbReference>
<dbReference type="InterPro" id="IPR026912">
    <property type="entry name" value="Adenine_deam_C"/>
</dbReference>
<dbReference type="SUPFAM" id="SSF51338">
    <property type="entry name" value="Composite domain of metallo-dependent hydrolases"/>
    <property type="match status" value="1"/>
</dbReference>
<evidence type="ECO:0000256" key="4">
    <source>
        <dbReference type="ARBA" id="ARBA00023211"/>
    </source>
</evidence>
<dbReference type="EMBL" id="VBSP01000017">
    <property type="protein sequence ID" value="TLQ41445.1"/>
    <property type="molecule type" value="Genomic_DNA"/>
</dbReference>
<dbReference type="CDD" id="cd01295">
    <property type="entry name" value="AdeC"/>
    <property type="match status" value="1"/>
</dbReference>
<dbReference type="PANTHER" id="PTHR11113:SF2">
    <property type="entry name" value="ADENINE DEAMINASE"/>
    <property type="match status" value="1"/>
</dbReference>
<dbReference type="Pfam" id="PF13382">
    <property type="entry name" value="Adenine_deam_C"/>
    <property type="match status" value="1"/>
</dbReference>
<sequence>MNKASLKHLIDVAAGRTSADLVIKNARIVDVYQGQLIEGDIAITEGVIAGIGGDYEGKEVHDLAGKIVAPGLIEPHIHVESSYVTPEEFARLLAIHGTTTALADPHEIANVAGMDGLSYMIDASQNVGIDIRYMMPSCVPATNMENSGAVITAQDMVQPIIDGQVDGLAEFMNFPGIINNEDSVIDKVMVAREHGKRIDGHSPMVTGKDLNAYIAAGVENDHECTTIEEMHERLSRGMYVFLREGSVTQNLRMLLKGVTSSNSRRCLLSGDDVQAKTLLELGHLDNSLRICVEEGLDPITAIQMATINTAEATRLRDRGAIAPGLRADFIVFDNFDKLTIQRTYVEGQLIAKDGEYLVPIQRANYEVVESSVKYKDFSEERLVLPLESDTVRAIEVVEQEVITNEAIIQVDRDADGIFEYNPDIPVVKIAVIERHHLTGNVSVALLKNYGMKYGAIAQSIAHDNHNVVVAGTNDSDMAFAVKELERLQGGVVLVKDGQVIANFPLPVGGLMSDLTAEEVMAQQDTINKVAHEKLEISHRVDPIMTLSFMPLSVIPALKITDMGLIDVTKFEFVPVSISE</sequence>
<protein>
    <recommendedName>
        <fullName evidence="2 6">Adenine deaminase</fullName>
        <shortName evidence="6">Adenase</shortName>
        <shortName evidence="6">Adenine aminase</shortName>
        <ecNumber evidence="2 6">3.5.4.2</ecNumber>
    </recommendedName>
</protein>
<dbReference type="AlphaFoldDB" id="A0A5R9E082"/>
<dbReference type="SUPFAM" id="SSF51556">
    <property type="entry name" value="Metallo-dependent hydrolases"/>
    <property type="match status" value="1"/>
</dbReference>
<dbReference type="Proteomes" id="UP000306420">
    <property type="component" value="Unassembled WGS sequence"/>
</dbReference>
<dbReference type="RefSeq" id="WP_138404524.1">
    <property type="nucleotide sequence ID" value="NZ_VBSP01000017.1"/>
</dbReference>
<dbReference type="EC" id="3.5.4.2" evidence="2 6"/>
<reference evidence="9 10" key="1">
    <citation type="submission" date="2019-05" db="EMBL/GenBank/DDBJ databases">
        <title>The metagenome of a microbial culture collection derived from dairy environment covers the genomic content of the human microbiome.</title>
        <authorList>
            <person name="Roder T."/>
            <person name="Wuthrich D."/>
            <person name="Sattari Z."/>
            <person name="Von Ah U."/>
            <person name="Bar C."/>
            <person name="Ronchi F."/>
            <person name="Macpherson A.J."/>
            <person name="Ganal-Vonarburg S.C."/>
            <person name="Bruggmann R."/>
            <person name="Vergeres G."/>
        </authorList>
    </citation>
    <scope>NUCLEOTIDE SEQUENCE [LARGE SCALE GENOMIC DNA]</scope>
    <source>
        <strain evidence="9 10">FAM 24227</strain>
    </source>
</reference>
<dbReference type="PANTHER" id="PTHR11113">
    <property type="entry name" value="N-ACETYLGLUCOSAMINE-6-PHOSPHATE DEACETYLASE"/>
    <property type="match status" value="1"/>
</dbReference>
<dbReference type="Pfam" id="PF01979">
    <property type="entry name" value="Amidohydro_1"/>
    <property type="match status" value="1"/>
</dbReference>